<evidence type="ECO:0000256" key="7">
    <source>
        <dbReference type="RuleBase" id="RU363032"/>
    </source>
</evidence>
<comment type="similarity">
    <text evidence="7">Belongs to the binding-protein-dependent transport system permease family.</text>
</comment>
<gene>
    <name evidence="10" type="ORF">B0T46_20905</name>
</gene>
<dbReference type="RefSeq" id="WP_077120015.1">
    <property type="nucleotide sequence ID" value="NZ_MUKP01000035.1"/>
</dbReference>
<dbReference type="EMBL" id="MUMY01000019">
    <property type="protein sequence ID" value="ONM46932.1"/>
    <property type="molecule type" value="Genomic_DNA"/>
</dbReference>
<evidence type="ECO:0000259" key="9">
    <source>
        <dbReference type="PROSITE" id="PS50928"/>
    </source>
</evidence>
<protein>
    <recommendedName>
        <fullName evidence="9">ABC transmembrane type-1 domain-containing protein</fullName>
    </recommendedName>
</protein>
<reference evidence="10 11" key="1">
    <citation type="journal article" date="2016" name="Antonie Van Leeuwenhoek">
        <title>Nocardia donostiensis sp. nov., isolated from human respiratory specimens.</title>
        <authorList>
            <person name="Ercibengoa M."/>
            <person name="Bell M."/>
            <person name="Marimon J.M."/>
            <person name="Humrighouse B."/>
            <person name="Klenk H.P."/>
            <person name="Potter G."/>
            <person name="Perez-Trallero E."/>
        </authorList>
    </citation>
    <scope>NUCLEOTIDE SEQUENCE [LARGE SCALE GENOMIC DNA]</scope>
    <source>
        <strain evidence="10 11">X1655</strain>
    </source>
</reference>
<keyword evidence="5 7" id="KW-1133">Transmembrane helix</keyword>
<evidence type="ECO:0000313" key="11">
    <source>
        <dbReference type="Proteomes" id="UP000188836"/>
    </source>
</evidence>
<comment type="subcellular location">
    <subcellularLocation>
        <location evidence="1 7">Cell membrane</location>
        <topology evidence="1 7">Multi-pass membrane protein</topology>
    </subcellularLocation>
</comment>
<dbReference type="Pfam" id="PF00528">
    <property type="entry name" value="BPD_transp_1"/>
    <property type="match status" value="1"/>
</dbReference>
<evidence type="ECO:0000256" key="5">
    <source>
        <dbReference type="ARBA" id="ARBA00022989"/>
    </source>
</evidence>
<feature type="domain" description="ABC transmembrane type-1" evidence="9">
    <location>
        <begin position="69"/>
        <end position="259"/>
    </location>
</feature>
<keyword evidence="3" id="KW-1003">Cell membrane</keyword>
<feature type="transmembrane region" description="Helical" evidence="7">
    <location>
        <begin position="131"/>
        <end position="148"/>
    </location>
</feature>
<dbReference type="PANTHER" id="PTHR30614">
    <property type="entry name" value="MEMBRANE COMPONENT OF AMINO ACID ABC TRANSPORTER"/>
    <property type="match status" value="1"/>
</dbReference>
<dbReference type="GO" id="GO:0006865">
    <property type="term" value="P:amino acid transport"/>
    <property type="evidence" value="ECO:0007669"/>
    <property type="project" value="TreeGrafter"/>
</dbReference>
<feature type="transmembrane region" description="Helical" evidence="7">
    <location>
        <begin position="20"/>
        <end position="40"/>
    </location>
</feature>
<sequence length="305" mass="32396">MNTSFLYDPLGPRGLRRARIVSFVTLAVVAVLVAAVVLRLEHLGQLDPRRWAILVDSDTGVPQALWRGYVATLQAAGLAMIIALAVGLALAAGCRSRFRPVRLALGATVEVLRGLPLLLMMLFAALGLPQLGIELSLLQVVVLALVAYNASVLCEIFRGGIDAIDAGQTEAAAALGVRPGVIWWKVLLPQAVPKMLPVIVSQLVILLKDTSLGFIVGYTELLRSGRSLVEYYGSQYSLQLYLGVAAMYIATNFAISLLATKLTGRAPRRARSGPAPSSPAPTGAGLTPTPALTGTDEPTQKETHR</sequence>
<dbReference type="Proteomes" id="UP000188836">
    <property type="component" value="Unassembled WGS sequence"/>
</dbReference>
<keyword evidence="11" id="KW-1185">Reference proteome</keyword>
<dbReference type="Gene3D" id="1.10.3720.10">
    <property type="entry name" value="MetI-like"/>
    <property type="match status" value="1"/>
</dbReference>
<feature type="transmembrane region" description="Helical" evidence="7">
    <location>
        <begin position="238"/>
        <end position="259"/>
    </location>
</feature>
<dbReference type="PROSITE" id="PS50928">
    <property type="entry name" value="ABC_TM1"/>
    <property type="match status" value="1"/>
</dbReference>
<feature type="compositionally biased region" description="Low complexity" evidence="8">
    <location>
        <begin position="272"/>
        <end position="295"/>
    </location>
</feature>
<keyword evidence="6 7" id="KW-0472">Membrane</keyword>
<name>A0A1W0B767_9NOCA</name>
<accession>A0A1W0B767</accession>
<keyword evidence="4 7" id="KW-0812">Transmembrane</keyword>
<evidence type="ECO:0000313" key="10">
    <source>
        <dbReference type="EMBL" id="ONM46932.1"/>
    </source>
</evidence>
<feature type="transmembrane region" description="Helical" evidence="7">
    <location>
        <begin position="69"/>
        <end position="91"/>
    </location>
</feature>
<dbReference type="CDD" id="cd06261">
    <property type="entry name" value="TM_PBP2"/>
    <property type="match status" value="1"/>
</dbReference>
<evidence type="ECO:0000256" key="6">
    <source>
        <dbReference type="ARBA" id="ARBA00023136"/>
    </source>
</evidence>
<dbReference type="AlphaFoldDB" id="A0A1W0B767"/>
<evidence type="ECO:0000256" key="4">
    <source>
        <dbReference type="ARBA" id="ARBA00022692"/>
    </source>
</evidence>
<feature type="transmembrane region" description="Helical" evidence="7">
    <location>
        <begin position="103"/>
        <end position="125"/>
    </location>
</feature>
<organism evidence="10 11">
    <name type="scientific">Nocardia donostiensis</name>
    <dbReference type="NCBI Taxonomy" id="1538463"/>
    <lineage>
        <taxon>Bacteria</taxon>
        <taxon>Bacillati</taxon>
        <taxon>Actinomycetota</taxon>
        <taxon>Actinomycetes</taxon>
        <taxon>Mycobacteriales</taxon>
        <taxon>Nocardiaceae</taxon>
        <taxon>Nocardia</taxon>
    </lineage>
</organism>
<evidence type="ECO:0000256" key="2">
    <source>
        <dbReference type="ARBA" id="ARBA00022448"/>
    </source>
</evidence>
<dbReference type="NCBIfam" id="TIGR01726">
    <property type="entry name" value="HEQRo_perm_3TM"/>
    <property type="match status" value="1"/>
</dbReference>
<dbReference type="InterPro" id="IPR010065">
    <property type="entry name" value="AA_ABC_transptr_permease_3TM"/>
</dbReference>
<comment type="caution">
    <text evidence="10">The sequence shown here is derived from an EMBL/GenBank/DDBJ whole genome shotgun (WGS) entry which is preliminary data.</text>
</comment>
<proteinExistence type="inferred from homology"/>
<dbReference type="STRING" id="1538463.B0T36_20950"/>
<evidence type="ECO:0000256" key="8">
    <source>
        <dbReference type="SAM" id="MobiDB-lite"/>
    </source>
</evidence>
<dbReference type="InterPro" id="IPR000515">
    <property type="entry name" value="MetI-like"/>
</dbReference>
<evidence type="ECO:0000256" key="1">
    <source>
        <dbReference type="ARBA" id="ARBA00004651"/>
    </source>
</evidence>
<dbReference type="InterPro" id="IPR043429">
    <property type="entry name" value="ArtM/GltK/GlnP/TcyL/YhdX-like"/>
</dbReference>
<dbReference type="GO" id="GO:0043190">
    <property type="term" value="C:ATP-binding cassette (ABC) transporter complex"/>
    <property type="evidence" value="ECO:0007669"/>
    <property type="project" value="InterPro"/>
</dbReference>
<feature type="region of interest" description="Disordered" evidence="8">
    <location>
        <begin position="267"/>
        <end position="305"/>
    </location>
</feature>
<dbReference type="SUPFAM" id="SSF161098">
    <property type="entry name" value="MetI-like"/>
    <property type="match status" value="1"/>
</dbReference>
<dbReference type="PANTHER" id="PTHR30614:SF21">
    <property type="entry name" value="AMINO ACID ABC TRANSPORTER PERMEASE"/>
    <property type="match status" value="1"/>
</dbReference>
<keyword evidence="2 7" id="KW-0813">Transport</keyword>
<evidence type="ECO:0000256" key="3">
    <source>
        <dbReference type="ARBA" id="ARBA00022475"/>
    </source>
</evidence>
<feature type="transmembrane region" description="Helical" evidence="7">
    <location>
        <begin position="195"/>
        <end position="218"/>
    </location>
</feature>
<dbReference type="InterPro" id="IPR035906">
    <property type="entry name" value="MetI-like_sf"/>
</dbReference>
<dbReference type="GO" id="GO:0022857">
    <property type="term" value="F:transmembrane transporter activity"/>
    <property type="evidence" value="ECO:0007669"/>
    <property type="project" value="InterPro"/>
</dbReference>